<evidence type="ECO:0000256" key="1">
    <source>
        <dbReference type="SAM" id="MobiDB-lite"/>
    </source>
</evidence>
<sequence length="302" mass="31211">MISHLIGLVLAASPVAPPMPDSEPITVTAPRIDPATVAPAARAYVKGVLPTPVSGQYARWLGPVCIKVIGLEAPLADRISSRITVIARESRVPVAAAGCQPNLVVWFSGDARRDVAAILGKKPLSGKDISAENRRRLLDAPLPVRWWHTVQAGSSDGTGMSTTPSAKSTAQFIGSDNAGTGVGGPTASSTATYSSSLIDTHLSVGIVYAAAAVDVPLTQGQTLESVANYVAMVTLAPIPLDVAAPAVPSILGLFAAAPTAAETQLSPWDKAYLAALYRMSPNRRASSQKGQLVAAIPKTLKP</sequence>
<dbReference type="EMBL" id="BMJM01000008">
    <property type="protein sequence ID" value="GGE16664.1"/>
    <property type="molecule type" value="Genomic_DNA"/>
</dbReference>
<proteinExistence type="predicted"/>
<evidence type="ECO:0000313" key="3">
    <source>
        <dbReference type="Proteomes" id="UP000635071"/>
    </source>
</evidence>
<dbReference type="AlphaFoldDB" id="A0A916ZW69"/>
<gene>
    <name evidence="2" type="ORF">GCM10011529_23910</name>
</gene>
<comment type="caution">
    <text evidence="2">The sequence shown here is derived from an EMBL/GenBank/DDBJ whole genome shotgun (WGS) entry which is preliminary data.</text>
</comment>
<keyword evidence="3" id="KW-1185">Reference proteome</keyword>
<organism evidence="2 3">
    <name type="scientific">Sandarakinorhabdus glacialis</name>
    <dbReference type="NCBI Taxonomy" id="1614636"/>
    <lineage>
        <taxon>Bacteria</taxon>
        <taxon>Pseudomonadati</taxon>
        <taxon>Pseudomonadota</taxon>
        <taxon>Alphaproteobacteria</taxon>
        <taxon>Sphingomonadales</taxon>
        <taxon>Sphingosinicellaceae</taxon>
        <taxon>Sandarakinorhabdus</taxon>
    </lineage>
</organism>
<protein>
    <submittedName>
        <fullName evidence="2">Uncharacterized protein</fullName>
    </submittedName>
</protein>
<reference evidence="2" key="2">
    <citation type="submission" date="2020-09" db="EMBL/GenBank/DDBJ databases">
        <authorList>
            <person name="Sun Q."/>
            <person name="Zhou Y."/>
        </authorList>
    </citation>
    <scope>NUCLEOTIDE SEQUENCE</scope>
    <source>
        <strain evidence="2">CGMCC 1.15519</strain>
    </source>
</reference>
<accession>A0A916ZW69</accession>
<feature type="region of interest" description="Disordered" evidence="1">
    <location>
        <begin position="153"/>
        <end position="186"/>
    </location>
</feature>
<dbReference type="Proteomes" id="UP000635071">
    <property type="component" value="Unassembled WGS sequence"/>
</dbReference>
<name>A0A916ZW69_9SPHN</name>
<reference evidence="2" key="1">
    <citation type="journal article" date="2014" name="Int. J. Syst. Evol. Microbiol.">
        <title>Complete genome sequence of Corynebacterium casei LMG S-19264T (=DSM 44701T), isolated from a smear-ripened cheese.</title>
        <authorList>
            <consortium name="US DOE Joint Genome Institute (JGI-PGF)"/>
            <person name="Walter F."/>
            <person name="Albersmeier A."/>
            <person name="Kalinowski J."/>
            <person name="Ruckert C."/>
        </authorList>
    </citation>
    <scope>NUCLEOTIDE SEQUENCE</scope>
    <source>
        <strain evidence="2">CGMCC 1.15519</strain>
    </source>
</reference>
<feature type="compositionally biased region" description="Polar residues" evidence="1">
    <location>
        <begin position="153"/>
        <end position="178"/>
    </location>
</feature>
<evidence type="ECO:0000313" key="2">
    <source>
        <dbReference type="EMBL" id="GGE16664.1"/>
    </source>
</evidence>